<dbReference type="GO" id="GO:0019646">
    <property type="term" value="P:aerobic electron transport chain"/>
    <property type="evidence" value="ECO:0007669"/>
    <property type="project" value="InterPro"/>
</dbReference>
<evidence type="ECO:0000256" key="1">
    <source>
        <dbReference type="ARBA" id="ARBA00004651"/>
    </source>
</evidence>
<dbReference type="Proteomes" id="UP000277108">
    <property type="component" value="Unassembled WGS sequence"/>
</dbReference>
<keyword evidence="7 12" id="KW-0479">Metal-binding</keyword>
<feature type="transmembrane region" description="Helical" evidence="12">
    <location>
        <begin position="318"/>
        <end position="343"/>
    </location>
</feature>
<evidence type="ECO:0000256" key="3">
    <source>
        <dbReference type="ARBA" id="ARBA00022448"/>
    </source>
</evidence>
<comment type="subcellular location">
    <subcellularLocation>
        <location evidence="1">Cell membrane</location>
        <topology evidence="1">Multi-pass membrane protein</topology>
    </subcellularLocation>
</comment>
<feature type="transmembrane region" description="Helical" evidence="12">
    <location>
        <begin position="355"/>
        <end position="378"/>
    </location>
</feature>
<keyword evidence="6 12" id="KW-0812">Transmembrane</keyword>
<keyword evidence="9 12" id="KW-1133">Transmembrane helix</keyword>
<evidence type="ECO:0000256" key="2">
    <source>
        <dbReference type="ARBA" id="ARBA00009819"/>
    </source>
</evidence>
<dbReference type="GO" id="GO:0046872">
    <property type="term" value="F:metal ion binding"/>
    <property type="evidence" value="ECO:0007669"/>
    <property type="project" value="UniProtKB-UniRule"/>
</dbReference>
<comment type="caution">
    <text evidence="13">The sequence shown here is derived from an EMBL/GenBank/DDBJ whole genome shotgun (WGS) entry which is preliminary data.</text>
</comment>
<reference evidence="13 14" key="1">
    <citation type="submission" date="2018-11" db="EMBL/GenBank/DDBJ databases">
        <title>Genomic Encyclopedia of Type Strains, Phase IV (KMG-IV): sequencing the most valuable type-strain genomes for metagenomic binning, comparative biology and taxonomic classification.</title>
        <authorList>
            <person name="Goeker M."/>
        </authorList>
    </citation>
    <scope>NUCLEOTIDE SEQUENCE [LARGE SCALE GENOMIC DNA]</scope>
    <source>
        <strain evidence="13 14">DSM 29158</strain>
    </source>
</reference>
<name>A0A3N5C7C4_9BACL</name>
<keyword evidence="3 12" id="KW-0813">Transport</keyword>
<keyword evidence="10 12" id="KW-0408">Iron</keyword>
<feature type="transmembrane region" description="Helical" evidence="12">
    <location>
        <begin position="126"/>
        <end position="146"/>
    </location>
</feature>
<evidence type="ECO:0000256" key="11">
    <source>
        <dbReference type="ARBA" id="ARBA00023136"/>
    </source>
</evidence>
<feature type="transmembrane region" description="Helical" evidence="12">
    <location>
        <begin position="91"/>
        <end position="114"/>
    </location>
</feature>
<accession>A0A3N5C7C4</accession>
<feature type="transmembrane region" description="Helical" evidence="12">
    <location>
        <begin position="403"/>
        <end position="425"/>
    </location>
</feature>
<dbReference type="OrthoDB" id="9807042at2"/>
<feature type="transmembrane region" description="Helical" evidence="12">
    <location>
        <begin position="15"/>
        <end position="38"/>
    </location>
</feature>
<keyword evidence="5 12" id="KW-0349">Heme</keyword>
<evidence type="ECO:0000256" key="6">
    <source>
        <dbReference type="ARBA" id="ARBA00022692"/>
    </source>
</evidence>
<dbReference type="PANTHER" id="PTHR30365">
    <property type="entry name" value="CYTOCHROME D UBIQUINOL OXIDASE"/>
    <property type="match status" value="1"/>
</dbReference>
<evidence type="ECO:0000256" key="8">
    <source>
        <dbReference type="ARBA" id="ARBA00022982"/>
    </source>
</evidence>
<dbReference type="GO" id="GO:0016682">
    <property type="term" value="F:oxidoreductase activity, acting on diphenols and related substances as donors, oxygen as acceptor"/>
    <property type="evidence" value="ECO:0007669"/>
    <property type="project" value="TreeGrafter"/>
</dbReference>
<dbReference type="InterPro" id="IPR002585">
    <property type="entry name" value="Cyt-d_ubiquinol_oxidase_su_1"/>
</dbReference>
<dbReference type="GO" id="GO:0009055">
    <property type="term" value="F:electron transfer activity"/>
    <property type="evidence" value="ECO:0007669"/>
    <property type="project" value="UniProtKB-UniRule"/>
</dbReference>
<dbReference type="AlphaFoldDB" id="A0A3N5C7C4"/>
<dbReference type="GO" id="GO:0020037">
    <property type="term" value="F:heme binding"/>
    <property type="evidence" value="ECO:0007669"/>
    <property type="project" value="TreeGrafter"/>
</dbReference>
<dbReference type="PANTHER" id="PTHR30365:SF14">
    <property type="entry name" value="CYTOCHROME BD MENAQUINOL OXIDASE SUBUNIT I-RELATED"/>
    <property type="match status" value="1"/>
</dbReference>
<gene>
    <name evidence="13" type="ORF">EDD62_0902</name>
</gene>
<proteinExistence type="inferred from homology"/>
<feature type="transmembrane region" description="Helical" evidence="12">
    <location>
        <begin position="222"/>
        <end position="242"/>
    </location>
</feature>
<evidence type="ECO:0000256" key="5">
    <source>
        <dbReference type="ARBA" id="ARBA00022617"/>
    </source>
</evidence>
<dbReference type="RefSeq" id="WP_123807685.1">
    <property type="nucleotide sequence ID" value="NZ_RKRK01000002.1"/>
</dbReference>
<keyword evidence="14" id="KW-1185">Reference proteome</keyword>
<evidence type="ECO:0000256" key="12">
    <source>
        <dbReference type="PIRNR" id="PIRNR006446"/>
    </source>
</evidence>
<keyword evidence="4 12" id="KW-1003">Cell membrane</keyword>
<keyword evidence="8 12" id="KW-0249">Electron transport</keyword>
<evidence type="ECO:0000256" key="4">
    <source>
        <dbReference type="ARBA" id="ARBA00022475"/>
    </source>
</evidence>
<feature type="transmembrane region" description="Helical" evidence="12">
    <location>
        <begin position="181"/>
        <end position="202"/>
    </location>
</feature>
<dbReference type="PIRSF" id="PIRSF006446">
    <property type="entry name" value="Cyt_quinol_oxidase_1"/>
    <property type="match status" value="1"/>
</dbReference>
<protein>
    <submittedName>
        <fullName evidence="13">Cytochrome bd-I ubiquinol oxidase subunit 1 apoprotein</fullName>
    </submittedName>
</protein>
<dbReference type="GO" id="GO:0070069">
    <property type="term" value="C:cytochrome complex"/>
    <property type="evidence" value="ECO:0007669"/>
    <property type="project" value="UniProtKB-UniRule"/>
</dbReference>
<evidence type="ECO:0000256" key="9">
    <source>
        <dbReference type="ARBA" id="ARBA00022989"/>
    </source>
</evidence>
<feature type="transmembrane region" description="Helical" evidence="12">
    <location>
        <begin position="58"/>
        <end position="79"/>
    </location>
</feature>
<dbReference type="EMBL" id="RKRK01000002">
    <property type="protein sequence ID" value="RPF58258.1"/>
    <property type="molecule type" value="Genomic_DNA"/>
</dbReference>
<comment type="similarity">
    <text evidence="2 12">Belongs to the cytochrome ubiquinol oxidase subunit 1 family.</text>
</comment>
<evidence type="ECO:0000313" key="13">
    <source>
        <dbReference type="EMBL" id="RPF58258.1"/>
    </source>
</evidence>
<dbReference type="Pfam" id="PF01654">
    <property type="entry name" value="Cyt_bd_oxida_I"/>
    <property type="match status" value="1"/>
</dbReference>
<evidence type="ECO:0000256" key="10">
    <source>
        <dbReference type="ARBA" id="ARBA00023004"/>
    </source>
</evidence>
<keyword evidence="11 12" id="KW-0472">Membrane</keyword>
<evidence type="ECO:0000256" key="7">
    <source>
        <dbReference type="ARBA" id="ARBA00022723"/>
    </source>
</evidence>
<evidence type="ECO:0000313" key="14">
    <source>
        <dbReference type="Proteomes" id="UP000277108"/>
    </source>
</evidence>
<organism evidence="13 14">
    <name type="scientific">Abyssicoccus albus</name>
    <dbReference type="NCBI Taxonomy" id="1817405"/>
    <lineage>
        <taxon>Bacteria</taxon>
        <taxon>Bacillati</taxon>
        <taxon>Bacillota</taxon>
        <taxon>Bacilli</taxon>
        <taxon>Bacillales</taxon>
        <taxon>Abyssicoccaceae</taxon>
    </lineage>
</organism>
<dbReference type="GO" id="GO:0005886">
    <property type="term" value="C:plasma membrane"/>
    <property type="evidence" value="ECO:0007669"/>
    <property type="project" value="UniProtKB-SubCell"/>
</dbReference>
<sequence>MDQVIIARMLAAMTLAFHIIFATVGVGVPIIIMITEFLGIKNKDKHYLAMTRRISKGYTVTVAVGVVTGTIIGLQLSLLYPTFMEMGGHVIALPLFMETFAFFFEAIFLSIYLYSFDRFKNLWTHWLLNIPIVLGSTLSAVFITTVNSFMNTPQGFDVEGGKLVNVQPLEAMFNPSVPVRVLHVVFTAYMTVAFIVASIAAFKLIRNKFTEDRTYHKKGLKVALITGIIFSVIAMFAGDLSAKFLHEHQPEKLAAMEWHFETESQADLVLFGMLDEDTQEVKGALKIPGVLSFLAGNSFDTEVTGLNDIPKDEQPPLIIHYFFDFMVFFGMYCLAIAVAFMLIWKFKPKWIHNKLLLSLVVLTGPFAMLAIEAGWFLAEMGRQPWILRGYLKVSEAATDAPGLILTFGGFLLLYIILGVSSVYVLTRMFKDKSAKAQMDELDDHTLLNDQKGGY</sequence>